<evidence type="ECO:0000256" key="1">
    <source>
        <dbReference type="SAM" id="SignalP"/>
    </source>
</evidence>
<sequence length="78" mass="8087">MGASDVVVAAVVVAFLFERLVVAHVSSVNLYGGHLVTISGGNNGGNGGQVVRSGIFGQTYEHGHSVFIKHMCSPDFGK</sequence>
<protein>
    <submittedName>
        <fullName evidence="2">Putative secreted protein</fullName>
    </submittedName>
</protein>
<reference evidence="2" key="1">
    <citation type="journal article" date="2018" name="PLoS Negl. Trop. Dis.">
        <title>An insight into the salivary gland and fat body transcriptome of Panstrongylus lignarius (Hemiptera: Heteroptera), the main vector of Chagas disease in Peru.</title>
        <authorList>
            <person name="Nevoa J.C."/>
            <person name="Mendes M.T."/>
            <person name="da Silva M.V."/>
            <person name="Soares S.C."/>
            <person name="Oliveira C.J.F."/>
            <person name="Ribeiro J.M.C."/>
        </authorList>
    </citation>
    <scope>NUCLEOTIDE SEQUENCE</scope>
</reference>
<feature type="signal peptide" evidence="1">
    <location>
        <begin position="1"/>
        <end position="23"/>
    </location>
</feature>
<accession>A0A224XT18</accession>
<evidence type="ECO:0000313" key="2">
    <source>
        <dbReference type="EMBL" id="JAW15695.1"/>
    </source>
</evidence>
<feature type="chain" id="PRO_5012036286" evidence="1">
    <location>
        <begin position="24"/>
        <end position="78"/>
    </location>
</feature>
<dbReference type="AlphaFoldDB" id="A0A224XT18"/>
<name>A0A224XT18_9HEMI</name>
<dbReference type="EMBL" id="GFTR01000731">
    <property type="protein sequence ID" value="JAW15695.1"/>
    <property type="molecule type" value="Transcribed_RNA"/>
</dbReference>
<organism evidence="2">
    <name type="scientific">Panstrongylus lignarius</name>
    <dbReference type="NCBI Taxonomy" id="156445"/>
    <lineage>
        <taxon>Eukaryota</taxon>
        <taxon>Metazoa</taxon>
        <taxon>Ecdysozoa</taxon>
        <taxon>Arthropoda</taxon>
        <taxon>Hexapoda</taxon>
        <taxon>Insecta</taxon>
        <taxon>Pterygota</taxon>
        <taxon>Neoptera</taxon>
        <taxon>Paraneoptera</taxon>
        <taxon>Hemiptera</taxon>
        <taxon>Heteroptera</taxon>
        <taxon>Panheteroptera</taxon>
        <taxon>Cimicomorpha</taxon>
        <taxon>Reduviidae</taxon>
        <taxon>Triatominae</taxon>
        <taxon>Panstrongylus</taxon>
    </lineage>
</organism>
<proteinExistence type="predicted"/>
<keyword evidence="1" id="KW-0732">Signal</keyword>